<dbReference type="RefSeq" id="WP_377602138.1">
    <property type="nucleotide sequence ID" value="NZ_JBHUME010000007.1"/>
</dbReference>
<comment type="caution">
    <text evidence="3">The sequence shown here is derived from an EMBL/GenBank/DDBJ whole genome shotgun (WGS) entry which is preliminary data.</text>
</comment>
<reference evidence="4" key="1">
    <citation type="journal article" date="2019" name="Int. J. Syst. Evol. Microbiol.">
        <title>The Global Catalogue of Microorganisms (GCM) 10K type strain sequencing project: providing services to taxonomists for standard genome sequencing and annotation.</title>
        <authorList>
            <consortium name="The Broad Institute Genomics Platform"/>
            <consortium name="The Broad Institute Genome Sequencing Center for Infectious Disease"/>
            <person name="Wu L."/>
            <person name="Ma J."/>
        </authorList>
    </citation>
    <scope>NUCLEOTIDE SEQUENCE [LARGE SCALE GENOMIC DNA]</scope>
    <source>
        <strain evidence="4">KCTC 3950</strain>
    </source>
</reference>
<evidence type="ECO:0000313" key="3">
    <source>
        <dbReference type="EMBL" id="MFD2612513.1"/>
    </source>
</evidence>
<dbReference type="SUPFAM" id="SSF53474">
    <property type="entry name" value="alpha/beta-Hydrolases"/>
    <property type="match status" value="1"/>
</dbReference>
<accession>A0ABW5PBZ3</accession>
<organism evidence="3 4">
    <name type="scientific">Paenibacillus gansuensis</name>
    <dbReference type="NCBI Taxonomy" id="306542"/>
    <lineage>
        <taxon>Bacteria</taxon>
        <taxon>Bacillati</taxon>
        <taxon>Bacillota</taxon>
        <taxon>Bacilli</taxon>
        <taxon>Bacillales</taxon>
        <taxon>Paenibacillaceae</taxon>
        <taxon>Paenibacillus</taxon>
    </lineage>
</organism>
<sequence>MKKKVLLRILALVLILLAAAGYDYLKPYKPDRDALAAMQSSAAVTVTEEGGLLHFEPSNAGPTTVIFYPGGLVTPESYAPYAKELAGDGYRTFIVKMPLNLAVLGADRADEVVDAWKGKTERFIIGGHSLGGTMAARYAASHAEVISGVFFMGSYPEAKGNLAQAGIPALSVTGSRDGVLNRERFEESKKLLPADTVYFTVSGGNHSQFGSYGLQKGDNEAQTSPAAQRQEVTDMMESWISSLKP</sequence>
<dbReference type="InterPro" id="IPR029058">
    <property type="entry name" value="AB_hydrolase_fold"/>
</dbReference>
<dbReference type="Proteomes" id="UP001597541">
    <property type="component" value="Unassembled WGS sequence"/>
</dbReference>
<dbReference type="Gene3D" id="3.40.50.1820">
    <property type="entry name" value="alpha/beta hydrolase"/>
    <property type="match status" value="1"/>
</dbReference>
<evidence type="ECO:0000259" key="2">
    <source>
        <dbReference type="Pfam" id="PF12695"/>
    </source>
</evidence>
<keyword evidence="3" id="KW-0378">Hydrolase</keyword>
<proteinExistence type="predicted"/>
<name>A0ABW5PBZ3_9BACL</name>
<dbReference type="GO" id="GO:0016787">
    <property type="term" value="F:hydrolase activity"/>
    <property type="evidence" value="ECO:0007669"/>
    <property type="project" value="UniProtKB-KW"/>
</dbReference>
<evidence type="ECO:0000256" key="1">
    <source>
        <dbReference type="SAM" id="MobiDB-lite"/>
    </source>
</evidence>
<dbReference type="Pfam" id="PF12695">
    <property type="entry name" value="Abhydrolase_5"/>
    <property type="match status" value="1"/>
</dbReference>
<feature type="domain" description="Alpha/beta hydrolase fold-5" evidence="2">
    <location>
        <begin position="65"/>
        <end position="229"/>
    </location>
</feature>
<evidence type="ECO:0000313" key="4">
    <source>
        <dbReference type="Proteomes" id="UP001597541"/>
    </source>
</evidence>
<dbReference type="InterPro" id="IPR029059">
    <property type="entry name" value="AB_hydrolase_5"/>
</dbReference>
<protein>
    <submittedName>
        <fullName evidence="3">Alpha/beta family hydrolase</fullName>
    </submittedName>
</protein>
<keyword evidence="4" id="KW-1185">Reference proteome</keyword>
<dbReference type="EMBL" id="JBHUME010000007">
    <property type="protein sequence ID" value="MFD2612513.1"/>
    <property type="molecule type" value="Genomic_DNA"/>
</dbReference>
<gene>
    <name evidence="3" type="ORF">ACFSUF_08770</name>
</gene>
<feature type="region of interest" description="Disordered" evidence="1">
    <location>
        <begin position="213"/>
        <end position="245"/>
    </location>
</feature>